<evidence type="ECO:0000256" key="2">
    <source>
        <dbReference type="SAM" id="MobiDB-lite"/>
    </source>
</evidence>
<dbReference type="Pfam" id="PF12443">
    <property type="entry name" value="AKNA"/>
    <property type="match status" value="1"/>
</dbReference>
<protein>
    <recommendedName>
        <fullName evidence="3">AKNA domain-containing protein</fullName>
    </recommendedName>
</protein>
<dbReference type="STRING" id="38772.ENSGAGP00000029322"/>
<dbReference type="AlphaFoldDB" id="A0A452IML1"/>
<proteinExistence type="predicted"/>
<reference evidence="4" key="3">
    <citation type="submission" date="2025-09" db="UniProtKB">
        <authorList>
            <consortium name="Ensembl"/>
        </authorList>
    </citation>
    <scope>IDENTIFICATION</scope>
</reference>
<evidence type="ECO:0000313" key="4">
    <source>
        <dbReference type="Ensembl" id="ENSGAGP00000029322.1"/>
    </source>
</evidence>
<reference evidence="4" key="2">
    <citation type="submission" date="2025-08" db="UniProtKB">
        <authorList>
            <consortium name="Ensembl"/>
        </authorList>
    </citation>
    <scope>IDENTIFICATION</scope>
</reference>
<evidence type="ECO:0000256" key="1">
    <source>
        <dbReference type="SAM" id="Coils"/>
    </source>
</evidence>
<feature type="domain" description="AKNA" evidence="3">
    <location>
        <begin position="440"/>
        <end position="527"/>
    </location>
</feature>
<accession>A0A452IML1</accession>
<dbReference type="Ensembl" id="ENSGAGT00000033301.1">
    <property type="protein sequence ID" value="ENSGAGP00000029322.1"/>
    <property type="gene ID" value="ENSGAGG00000021212.1"/>
</dbReference>
<dbReference type="PANTHER" id="PTHR21510:SF16">
    <property type="entry name" value="PROTEIN AKNAD1"/>
    <property type="match status" value="1"/>
</dbReference>
<dbReference type="PANTHER" id="PTHR21510">
    <property type="entry name" value="AKNA DOMAIN-CONTAINING PROTEIN"/>
    <property type="match status" value="1"/>
</dbReference>
<name>A0A452IML1_9SAUR</name>
<organism evidence="4 5">
    <name type="scientific">Gopherus agassizii</name>
    <name type="common">Agassiz's desert tortoise</name>
    <dbReference type="NCBI Taxonomy" id="38772"/>
    <lineage>
        <taxon>Eukaryota</taxon>
        <taxon>Metazoa</taxon>
        <taxon>Chordata</taxon>
        <taxon>Craniata</taxon>
        <taxon>Vertebrata</taxon>
        <taxon>Euteleostomi</taxon>
        <taxon>Archelosauria</taxon>
        <taxon>Testudinata</taxon>
        <taxon>Testudines</taxon>
        <taxon>Cryptodira</taxon>
        <taxon>Durocryptodira</taxon>
        <taxon>Testudinoidea</taxon>
        <taxon>Testudinidae</taxon>
        <taxon>Gopherus</taxon>
    </lineage>
</organism>
<dbReference type="InterPro" id="IPR052655">
    <property type="entry name" value="AKNA_Centrosome-Trans_reg"/>
</dbReference>
<feature type="compositionally biased region" description="Basic and acidic residues" evidence="2">
    <location>
        <begin position="645"/>
        <end position="656"/>
    </location>
</feature>
<dbReference type="Proteomes" id="UP000291020">
    <property type="component" value="Unassembled WGS sequence"/>
</dbReference>
<sequence>MEYNKDIQINTSKSRQPDHLKKQVNNILLDNFDYPEDATDEEQEDLPYDGDLERTYHHNNESNNLKACVSVENISNNFLNLTCSEINRSLKEEINYETQQLSQEKVFSHRMPATRTNGIMTEMAIEAPVSGMPLETELSVGAFSSLDRKEHFTNSNISDVLLRHFSKEELSNTGQLIDCETIPETSFTESVDETVLTKTRISECTKPTLRTEQWAKHFEDYHLNRQEEKSEDDYEDKHLIDENKFVIDDRATSYGDEKNCIQENSQLIAENEDTNNFKNIRNNHSHQKGLFERTGSSHELKYGQGQVNYCLPDFSKVPPKVKIPKRNNSDKSAPTMKRTKFSPNLVGKSAIVNDVLETINYFDSVEVKNQEEEMRIPELLQQLELLTKHAEAQNRIDHLRFDPKIYTHSASPNPNLSIHSRCMGAASEESVFHPLTVPIQPLLGLSQASFSGLQSGKIISSLPSASSAGEVHCLNPNLMQNTTKGEKMSQMLKEQAEQLKAKVEEFSKCVIQEAFPLQDRCLVLKELKGYLDTLERKYLATKEEHRGLQLQNYNHKSISVGEFDPDRKVEGEIFRLGMLLEDVKEKIDDSICSPCPSSFTTSPMSPSLTQSESVCSSCSCLRESPVVSSISDPPERSATEVNFHNNERNKGENRSHAIDVIPKKTSQLSLQNDNCDPFPEIQLGLQKRESCAYVKGMEPLEKAGLLANKHSSDVMQCFLPHEADNGPGGLESHRQLILSQKRNIDQENPKGSLNFWQMKSPPKTKPYNMCNLEHKIINLNVRQEQGNLAHPSDHCFCGRVEKCSNAHDAALYPKWKIHWSKNANKELCSCSVNRNKKTEDRKTDSERSKCGRYSVFIQEKAVELDLSGSDSEDISFCDSFLESHSDEFLEHRTKNYKSRRAELKEQSKALQYRDWNINFCTSGQRNKCSRESDKNNIASSQKKRIVANSVCTSRQPDQFVYRISDKDNLETPQTCYSGMDDTIILSPQHLASRKDYGNKSIINIRNRHTSYTDTKILNSTLDHAIQTATSLQETTERMVQVVAEDLAKVKTHRRRRLKLNILSRNTIKLR</sequence>
<feature type="region of interest" description="Disordered" evidence="2">
    <location>
        <begin position="629"/>
        <end position="656"/>
    </location>
</feature>
<keyword evidence="5" id="KW-1185">Reference proteome</keyword>
<dbReference type="InterPro" id="IPR022150">
    <property type="entry name" value="AKNA_dom"/>
</dbReference>
<feature type="region of interest" description="Disordered" evidence="2">
    <location>
        <begin position="320"/>
        <end position="340"/>
    </location>
</feature>
<reference evidence="5" key="1">
    <citation type="journal article" date="2017" name="PLoS ONE">
        <title>The Agassiz's desert tortoise genome provides a resource for the conservation of a threatened species.</title>
        <authorList>
            <person name="Tollis M."/>
            <person name="DeNardo D.F."/>
            <person name="Cornelius J.A."/>
            <person name="Dolby G.A."/>
            <person name="Edwards T."/>
            <person name="Henen B.T."/>
            <person name="Karl A.E."/>
            <person name="Murphy R.W."/>
            <person name="Kusumi K."/>
        </authorList>
    </citation>
    <scope>NUCLEOTIDE SEQUENCE [LARGE SCALE GENOMIC DNA]</scope>
</reference>
<evidence type="ECO:0000313" key="5">
    <source>
        <dbReference type="Proteomes" id="UP000291020"/>
    </source>
</evidence>
<feature type="coiled-coil region" evidence="1">
    <location>
        <begin position="489"/>
        <end position="551"/>
    </location>
</feature>
<keyword evidence="1" id="KW-0175">Coiled coil</keyword>
<evidence type="ECO:0000259" key="3">
    <source>
        <dbReference type="Pfam" id="PF12443"/>
    </source>
</evidence>